<sequence>MWSDIQAMKAERQESFQNQHDFQQMNCSVKELNFMHDNRIEDSHMSASEEAQPLTAECSKPTLSTPSTPTTPTSSISMTGSYAGLCCHGDDACLPEPILIPMVKLRRLWSRSDVKVIIRIFLIKVIGFVGLLKKCTQKTNQLELRDQKQVMVDGAPVKKCQPGRCRGEQGQIQTQKNQYSHDEYSRQISSDSEKQIPNSPCESPEILYRDDEYFNNQKALYGHNQEGHSPVDRLIVSPSAPSDLMKKSSKKARKSPHVYSSRSPQGYSQSPQNYGQSPRAYKQSPQHEQPMHRPSSREYMSVSPLHRDEAQLNDNDIHHQQPRSRHPSQSDNMEMQEGDTYQQSFSASPQYRDNPYQENQYHHHESPMQARNSPYQEGSYYHHDSPVQARDSPYYGSSPGQHQGHGHSHGYSGSPEGHSRPPPAPRPKSARPKTGRRKSARARQHHHARYEDQETSPPQQCDTSHILNAGDPYGRPASSLSPYRPLPAIGVVTPRDDPADNDHGHMTPESKNRSSHHVGSEHVTVTNQKLSEMNTDNYSYHPADQNEDVFSAEDIHGAENDALGPITDQGIPGVDMLSNLPQHLSEEIYQSSLANYETNIGDIGGVSEEERSNSEIIKGGEVSVRTAADNFEHLSMSVMKPLDFLHEIPDEPSSDEPRLLLAVKLPDGKRIQRHFRPNETLDTVIKFAENTNLVKYEDMQLICNATHTQFSDPSVRISDTHIKDRTVLYLQEKE</sequence>
<feature type="region of interest" description="Disordered" evidence="1">
    <location>
        <begin position="44"/>
        <end position="75"/>
    </location>
</feature>
<dbReference type="SUPFAM" id="SSF54236">
    <property type="entry name" value="Ubiquitin-like"/>
    <property type="match status" value="1"/>
</dbReference>
<organism evidence="3 4">
    <name type="scientific">Mya arenaria</name>
    <name type="common">Soft-shell clam</name>
    <dbReference type="NCBI Taxonomy" id="6604"/>
    <lineage>
        <taxon>Eukaryota</taxon>
        <taxon>Metazoa</taxon>
        <taxon>Spiralia</taxon>
        <taxon>Lophotrochozoa</taxon>
        <taxon>Mollusca</taxon>
        <taxon>Bivalvia</taxon>
        <taxon>Autobranchia</taxon>
        <taxon>Heteroconchia</taxon>
        <taxon>Euheterodonta</taxon>
        <taxon>Imparidentia</taxon>
        <taxon>Neoheterodontei</taxon>
        <taxon>Myida</taxon>
        <taxon>Myoidea</taxon>
        <taxon>Myidae</taxon>
        <taxon>Mya</taxon>
    </lineage>
</organism>
<evidence type="ECO:0000259" key="2">
    <source>
        <dbReference type="PROSITE" id="PS50033"/>
    </source>
</evidence>
<feature type="region of interest" description="Disordered" evidence="1">
    <location>
        <begin position="222"/>
        <end position="301"/>
    </location>
</feature>
<evidence type="ECO:0000313" key="4">
    <source>
        <dbReference type="Proteomes" id="UP001164746"/>
    </source>
</evidence>
<dbReference type="Proteomes" id="UP001164746">
    <property type="component" value="Chromosome 9"/>
</dbReference>
<feature type="compositionally biased region" description="Basic residues" evidence="1">
    <location>
        <begin position="247"/>
        <end position="256"/>
    </location>
</feature>
<accession>A0ABY7EV57</accession>
<feature type="region of interest" description="Disordered" evidence="1">
    <location>
        <begin position="315"/>
        <end position="522"/>
    </location>
</feature>
<feature type="compositionally biased region" description="Basic and acidic residues" evidence="1">
    <location>
        <begin position="494"/>
        <end position="512"/>
    </location>
</feature>
<protein>
    <submittedName>
        <fullName evidence="3">UBX10-like protein</fullName>
    </submittedName>
</protein>
<feature type="region of interest" description="Disordered" evidence="1">
    <location>
        <begin position="162"/>
        <end position="202"/>
    </location>
</feature>
<evidence type="ECO:0000256" key="1">
    <source>
        <dbReference type="SAM" id="MobiDB-lite"/>
    </source>
</evidence>
<feature type="compositionally biased region" description="Polar residues" evidence="1">
    <location>
        <begin position="327"/>
        <end position="359"/>
    </location>
</feature>
<feature type="compositionally biased region" description="Basic residues" evidence="1">
    <location>
        <begin position="428"/>
        <end position="448"/>
    </location>
</feature>
<feature type="compositionally biased region" description="Polar residues" evidence="1">
    <location>
        <begin position="186"/>
        <end position="201"/>
    </location>
</feature>
<feature type="compositionally biased region" description="Polar residues" evidence="1">
    <location>
        <begin position="455"/>
        <end position="466"/>
    </location>
</feature>
<reference evidence="3" key="1">
    <citation type="submission" date="2022-11" db="EMBL/GenBank/DDBJ databases">
        <title>Centuries of genome instability and evolution in soft-shell clam transmissible cancer (bioRxiv).</title>
        <authorList>
            <person name="Hart S.F.M."/>
            <person name="Yonemitsu M.A."/>
            <person name="Giersch R.M."/>
            <person name="Beal B.F."/>
            <person name="Arriagada G."/>
            <person name="Davis B.W."/>
            <person name="Ostrander E.A."/>
            <person name="Goff S.P."/>
            <person name="Metzger M.J."/>
        </authorList>
    </citation>
    <scope>NUCLEOTIDE SEQUENCE</scope>
    <source>
        <strain evidence="3">MELC-2E11</strain>
        <tissue evidence="3">Siphon/mantle</tissue>
    </source>
</reference>
<dbReference type="PROSITE" id="PS50033">
    <property type="entry name" value="UBX"/>
    <property type="match status" value="1"/>
</dbReference>
<dbReference type="InterPro" id="IPR001012">
    <property type="entry name" value="UBX_dom"/>
</dbReference>
<name>A0ABY7EV57_MYAAR</name>
<gene>
    <name evidence="3" type="ORF">MAR_003923</name>
</gene>
<dbReference type="InterPro" id="IPR029071">
    <property type="entry name" value="Ubiquitin-like_domsf"/>
</dbReference>
<dbReference type="EMBL" id="CP111020">
    <property type="protein sequence ID" value="WAR13818.1"/>
    <property type="molecule type" value="Genomic_DNA"/>
</dbReference>
<dbReference type="Pfam" id="PF00789">
    <property type="entry name" value="UBX"/>
    <property type="match status" value="1"/>
</dbReference>
<feature type="compositionally biased region" description="Polar residues" evidence="1">
    <location>
        <begin position="258"/>
        <end position="276"/>
    </location>
</feature>
<feature type="domain" description="UBX" evidence="2">
    <location>
        <begin position="654"/>
        <end position="687"/>
    </location>
</feature>
<dbReference type="Gene3D" id="3.10.20.90">
    <property type="entry name" value="Phosphatidylinositol 3-kinase Catalytic Subunit, Chain A, domain 1"/>
    <property type="match status" value="1"/>
</dbReference>
<keyword evidence="4" id="KW-1185">Reference proteome</keyword>
<proteinExistence type="predicted"/>
<evidence type="ECO:0000313" key="3">
    <source>
        <dbReference type="EMBL" id="WAR13818.1"/>
    </source>
</evidence>
<feature type="compositionally biased region" description="Low complexity" evidence="1">
    <location>
        <begin position="59"/>
        <end position="75"/>
    </location>
</feature>